<sequence length="956" mass="109132">MNAEQMSTFSRLTGEWLVDAWSAVEEARLTYIRNNQHSDAEEEEFLGMGDEEPVDDVRLPSTFVHSPAWSAANISDCLALRKALGPVTLFITFTTNPRWPEIRSKLKPGQCANDRPDLIVRVFQQYLSQFMKDIREVLGPILYYIRVTEFQKRGLPHEHIAVALKHVPKTPADIDKFLSAELPRSSGPLWQAVKRHMTHIHDPSKSYHRCGWPKHCQYGFPKATKPESSFNDRGYFEHRRRDEEDRLIVSHIAWLILKYDCHINVEFSTGVQLFQYLFKYFFKPLDSANWKVTIERPADNIPRSLGARKPIDEIRDYERGRYLSSIEAATRLASFHITQKDPGVKRLSIHLPEKQYGQMARKNGSQSDATLLIRYLARPKHPDLDNLTYVEFGSKCRLETHDPNKEMHELDVLEDEYPDRPRMRISFYQPGHISVCRIQMVYPRHGDVFYLRAILLHRSARNWIDLRTVDGVTYGSYQETARAMGLFDNRDEGIMAFEELLEFGAPPSQLRWIFALLAVEGSPALIIWEAHEERLGADVRDRLLRAIVSPLPEIIRNELLLALQILLQGLGKSLAEIGLPEPTEREQEVDAERLRWGGDPTNLCAFKDSLTPEQLTIYNRIMYLTSIPNPPPVHVDGRAGRGKTYVLYPVIGALRKQGQIILLSASSAFAAKNYPGGRTSHYLYGIPVDEYNPHLQSTVGPRSDRARLLLAAKCHVIDEIGGLHFKAFDCADRLMRSLTGLTDHVWGGRMLVTVGDFRQVAPVVRFGGRTAICNASVRTQVVFRHFEVLRLEKSIRQQNDPVFSTFLDSIGDDHEHETVELGQLHHTRSVQELINFVFPPATVSDPGVCVTRAILSPYNVFVDDFNMSILNNVPGISHCYLSKDSIEEDIQGSNEAVYEDPEFLNSLREPGIPPHELVLKVGAICRFTRNFDASRGLTKNTRVMLREVMQQVEENQ</sequence>
<evidence type="ECO:0000259" key="3">
    <source>
        <dbReference type="Pfam" id="PF14214"/>
    </source>
</evidence>
<dbReference type="GO" id="GO:0006310">
    <property type="term" value="P:DNA recombination"/>
    <property type="evidence" value="ECO:0007669"/>
    <property type="project" value="UniProtKB-KW"/>
</dbReference>
<dbReference type="GO" id="GO:0000723">
    <property type="term" value="P:telomere maintenance"/>
    <property type="evidence" value="ECO:0007669"/>
    <property type="project" value="InterPro"/>
</dbReference>
<dbReference type="Proteomes" id="UP000620124">
    <property type="component" value="Unassembled WGS sequence"/>
</dbReference>
<evidence type="ECO:0000313" key="6">
    <source>
        <dbReference type="Proteomes" id="UP000620124"/>
    </source>
</evidence>
<reference evidence="5" key="1">
    <citation type="submission" date="2020-05" db="EMBL/GenBank/DDBJ databases">
        <title>Mycena genomes resolve the evolution of fungal bioluminescence.</title>
        <authorList>
            <person name="Tsai I.J."/>
        </authorList>
    </citation>
    <scope>NUCLEOTIDE SEQUENCE</scope>
    <source>
        <strain evidence="5">CCC161011</strain>
    </source>
</reference>
<gene>
    <name evidence="5" type="ORF">MVEN_00019300</name>
</gene>
<keyword evidence="1 5" id="KW-0347">Helicase</keyword>
<dbReference type="EMBL" id="JACAZI010000001">
    <property type="protein sequence ID" value="KAF7371638.1"/>
    <property type="molecule type" value="Genomic_DNA"/>
</dbReference>
<comment type="cofactor">
    <cofactor evidence="1">
        <name>Mg(2+)</name>
        <dbReference type="ChEBI" id="CHEBI:18420"/>
    </cofactor>
</comment>
<keyword evidence="1" id="KW-0378">Hydrolase</keyword>
<keyword evidence="1" id="KW-0547">Nucleotide-binding</keyword>
<evidence type="ECO:0000313" key="5">
    <source>
        <dbReference type="EMBL" id="KAF7371638.1"/>
    </source>
</evidence>
<comment type="similarity">
    <text evidence="1">Belongs to the helicase family.</text>
</comment>
<dbReference type="InterPro" id="IPR025476">
    <property type="entry name" value="Helitron_helicase-like"/>
</dbReference>
<dbReference type="GO" id="GO:0043139">
    <property type="term" value="F:5'-3' DNA helicase activity"/>
    <property type="evidence" value="ECO:0007669"/>
    <property type="project" value="UniProtKB-EC"/>
</dbReference>
<dbReference type="Pfam" id="PF21530">
    <property type="entry name" value="Pif1_2B_dom"/>
    <property type="match status" value="1"/>
</dbReference>
<dbReference type="PANTHER" id="PTHR10492:SF57">
    <property type="entry name" value="ATP-DEPENDENT DNA HELICASE"/>
    <property type="match status" value="1"/>
</dbReference>
<dbReference type="PANTHER" id="PTHR10492">
    <property type="match status" value="1"/>
</dbReference>
<proteinExistence type="inferred from homology"/>
<evidence type="ECO:0000256" key="1">
    <source>
        <dbReference type="RuleBase" id="RU363044"/>
    </source>
</evidence>
<name>A0A8H7DGR6_9AGAR</name>
<evidence type="ECO:0000259" key="4">
    <source>
        <dbReference type="Pfam" id="PF21530"/>
    </source>
</evidence>
<keyword evidence="1" id="KW-0233">DNA recombination</keyword>
<accession>A0A8H7DGR6</accession>
<dbReference type="GO" id="GO:0016787">
    <property type="term" value="F:hydrolase activity"/>
    <property type="evidence" value="ECO:0007669"/>
    <property type="project" value="UniProtKB-KW"/>
</dbReference>
<keyword evidence="1" id="KW-0067">ATP-binding</keyword>
<dbReference type="AlphaFoldDB" id="A0A8H7DGR6"/>
<dbReference type="InterPro" id="IPR027417">
    <property type="entry name" value="P-loop_NTPase"/>
</dbReference>
<protein>
    <recommendedName>
        <fullName evidence="1">ATP-dependent DNA helicase</fullName>
        <ecNumber evidence="1">5.6.2.3</ecNumber>
    </recommendedName>
</protein>
<organism evidence="5 6">
    <name type="scientific">Mycena venus</name>
    <dbReference type="NCBI Taxonomy" id="2733690"/>
    <lineage>
        <taxon>Eukaryota</taxon>
        <taxon>Fungi</taxon>
        <taxon>Dikarya</taxon>
        <taxon>Basidiomycota</taxon>
        <taxon>Agaricomycotina</taxon>
        <taxon>Agaricomycetes</taxon>
        <taxon>Agaricomycetidae</taxon>
        <taxon>Agaricales</taxon>
        <taxon>Marasmiineae</taxon>
        <taxon>Mycenaceae</taxon>
        <taxon>Mycena</taxon>
    </lineage>
</organism>
<dbReference type="OrthoDB" id="3366231at2759"/>
<dbReference type="InterPro" id="IPR049163">
    <property type="entry name" value="Pif1-like_2B_dom"/>
</dbReference>
<comment type="caution">
    <text evidence="5">The sequence shown here is derived from an EMBL/GenBank/DDBJ whole genome shotgun (WGS) entry which is preliminary data.</text>
</comment>
<keyword evidence="6" id="KW-1185">Reference proteome</keyword>
<dbReference type="EC" id="5.6.2.3" evidence="1"/>
<dbReference type="Pfam" id="PF05970">
    <property type="entry name" value="PIF1"/>
    <property type="match status" value="1"/>
</dbReference>
<keyword evidence="1" id="KW-0234">DNA repair</keyword>
<dbReference type="Gene3D" id="3.40.50.300">
    <property type="entry name" value="P-loop containing nucleotide triphosphate hydrolases"/>
    <property type="match status" value="1"/>
</dbReference>
<feature type="domain" description="Helitron helicase-like" evidence="3">
    <location>
        <begin position="8"/>
        <end position="160"/>
    </location>
</feature>
<dbReference type="SUPFAM" id="SSF52540">
    <property type="entry name" value="P-loop containing nucleoside triphosphate hydrolases"/>
    <property type="match status" value="2"/>
</dbReference>
<dbReference type="GO" id="GO:0006281">
    <property type="term" value="P:DNA repair"/>
    <property type="evidence" value="ECO:0007669"/>
    <property type="project" value="UniProtKB-KW"/>
</dbReference>
<feature type="domain" description="DNA helicase Pif1-like DEAD-box helicase" evidence="2">
    <location>
        <begin position="610"/>
        <end position="800"/>
    </location>
</feature>
<feature type="domain" description="DNA helicase Pif1-like 2B" evidence="4">
    <location>
        <begin position="902"/>
        <end position="943"/>
    </location>
</feature>
<dbReference type="GO" id="GO:0005524">
    <property type="term" value="F:ATP binding"/>
    <property type="evidence" value="ECO:0007669"/>
    <property type="project" value="UniProtKB-KW"/>
</dbReference>
<evidence type="ECO:0000259" key="2">
    <source>
        <dbReference type="Pfam" id="PF05970"/>
    </source>
</evidence>
<dbReference type="InterPro" id="IPR010285">
    <property type="entry name" value="DNA_helicase_pif1-like_DEAD"/>
</dbReference>
<dbReference type="Pfam" id="PF14214">
    <property type="entry name" value="Helitron_like_N"/>
    <property type="match status" value="1"/>
</dbReference>
<comment type="catalytic activity">
    <reaction evidence="1">
        <text>ATP + H2O = ADP + phosphate + H(+)</text>
        <dbReference type="Rhea" id="RHEA:13065"/>
        <dbReference type="ChEBI" id="CHEBI:15377"/>
        <dbReference type="ChEBI" id="CHEBI:15378"/>
        <dbReference type="ChEBI" id="CHEBI:30616"/>
        <dbReference type="ChEBI" id="CHEBI:43474"/>
        <dbReference type="ChEBI" id="CHEBI:456216"/>
        <dbReference type="EC" id="5.6.2.3"/>
    </reaction>
</comment>
<keyword evidence="1" id="KW-0227">DNA damage</keyword>